<organism evidence="2 3">
    <name type="scientific">Floridaenema aerugineum BLCC-F46</name>
    <dbReference type="NCBI Taxonomy" id="3153654"/>
    <lineage>
        <taxon>Bacteria</taxon>
        <taxon>Bacillati</taxon>
        <taxon>Cyanobacteriota</taxon>
        <taxon>Cyanophyceae</taxon>
        <taxon>Oscillatoriophycideae</taxon>
        <taxon>Aerosakkonematales</taxon>
        <taxon>Aerosakkonemataceae</taxon>
        <taxon>Floridanema</taxon>
        <taxon>Floridanema aerugineum</taxon>
    </lineage>
</organism>
<dbReference type="Pfam" id="PF16734">
    <property type="entry name" value="Pilin_GH"/>
    <property type="match status" value="1"/>
</dbReference>
<dbReference type="Proteomes" id="UP001576774">
    <property type="component" value="Unassembled WGS sequence"/>
</dbReference>
<gene>
    <name evidence="2" type="ORF">ACE1CC_36410</name>
</gene>
<dbReference type="RefSeq" id="WP_413275312.1">
    <property type="nucleotide sequence ID" value="NZ_JBHFNQ010000271.1"/>
</dbReference>
<feature type="chain" id="PRO_5046633223" evidence="1">
    <location>
        <begin position="23"/>
        <end position="107"/>
    </location>
</feature>
<evidence type="ECO:0000313" key="3">
    <source>
        <dbReference type="Proteomes" id="UP001576774"/>
    </source>
</evidence>
<comment type="caution">
    <text evidence="2">The sequence shown here is derived from an EMBL/GenBank/DDBJ whole genome shotgun (WGS) entry which is preliminary data.</text>
</comment>
<name>A0ABV4XHQ9_9CYAN</name>
<dbReference type="EMBL" id="JBHFNQ010000271">
    <property type="protein sequence ID" value="MFB2882361.1"/>
    <property type="molecule type" value="Genomic_DNA"/>
</dbReference>
<evidence type="ECO:0000256" key="1">
    <source>
        <dbReference type="SAM" id="SignalP"/>
    </source>
</evidence>
<accession>A0ABV4XHQ9</accession>
<proteinExistence type="predicted"/>
<protein>
    <submittedName>
        <fullName evidence="2">Type IV pilin-like G/H family protein</fullName>
    </submittedName>
</protein>
<keyword evidence="1" id="KW-0732">Signal</keyword>
<keyword evidence="3" id="KW-1185">Reference proteome</keyword>
<dbReference type="InterPro" id="IPR031975">
    <property type="entry name" value="Pilin_GH"/>
</dbReference>
<sequence length="107" mass="12156">MKRFLVSFFTLFLALNLGIEVAKFFSGAAHKGYNAEARQYISSLNKSQAAYYTEEGTFSNSFNDLQVGIRTKTKLYEYSIQATKNAALSYAIPRDDAYEKVYFGVFQ</sequence>
<reference evidence="2 3" key="1">
    <citation type="submission" date="2024-09" db="EMBL/GenBank/DDBJ databases">
        <title>Floridaenema gen nov. (Aerosakkonemataceae, Aerosakkonematales ord. nov., Cyanobacteria) from benthic tropical and subtropical fresh waters, with the description of four new species.</title>
        <authorList>
            <person name="Moretto J.A."/>
            <person name="Berthold D.E."/>
            <person name="Lefler F.W."/>
            <person name="Huang I.-S."/>
            <person name="Laughinghouse H. IV."/>
        </authorList>
    </citation>
    <scope>NUCLEOTIDE SEQUENCE [LARGE SCALE GENOMIC DNA]</scope>
    <source>
        <strain evidence="2 3">BLCC-F46</strain>
    </source>
</reference>
<feature type="signal peptide" evidence="1">
    <location>
        <begin position="1"/>
        <end position="22"/>
    </location>
</feature>
<evidence type="ECO:0000313" key="2">
    <source>
        <dbReference type="EMBL" id="MFB2882361.1"/>
    </source>
</evidence>